<name>A0ACC3BQ59_PYRYE</name>
<protein>
    <submittedName>
        <fullName evidence="1">Uncharacterized protein</fullName>
    </submittedName>
</protein>
<proteinExistence type="predicted"/>
<evidence type="ECO:0000313" key="1">
    <source>
        <dbReference type="EMBL" id="KAK1859753.1"/>
    </source>
</evidence>
<dbReference type="Proteomes" id="UP000798662">
    <property type="component" value="Chromosome 1"/>
</dbReference>
<reference evidence="1" key="1">
    <citation type="submission" date="2019-11" db="EMBL/GenBank/DDBJ databases">
        <title>Nori genome reveals adaptations in red seaweeds to the harsh intertidal environment.</title>
        <authorList>
            <person name="Wang D."/>
            <person name="Mao Y."/>
        </authorList>
    </citation>
    <scope>NUCLEOTIDE SEQUENCE</scope>
    <source>
        <tissue evidence="1">Gametophyte</tissue>
    </source>
</reference>
<keyword evidence="2" id="KW-1185">Reference proteome</keyword>
<accession>A0ACC3BQ59</accession>
<organism evidence="1 2">
    <name type="scientific">Pyropia yezoensis</name>
    <name type="common">Susabi-nori</name>
    <name type="synonym">Porphyra yezoensis</name>
    <dbReference type="NCBI Taxonomy" id="2788"/>
    <lineage>
        <taxon>Eukaryota</taxon>
        <taxon>Rhodophyta</taxon>
        <taxon>Bangiophyceae</taxon>
        <taxon>Bangiales</taxon>
        <taxon>Bangiaceae</taxon>
        <taxon>Pyropia</taxon>
    </lineage>
</organism>
<evidence type="ECO:0000313" key="2">
    <source>
        <dbReference type="Proteomes" id="UP000798662"/>
    </source>
</evidence>
<gene>
    <name evidence="1" type="ORF">I4F81_002347</name>
</gene>
<comment type="caution">
    <text evidence="1">The sequence shown here is derived from an EMBL/GenBank/DDBJ whole genome shotgun (WGS) entry which is preliminary data.</text>
</comment>
<sequence length="237" mass="24925">MPRDAQRGFHPHGGRDGSAAPGGESAVLPVQSYVVANDEAVFARGACTVYDPASGGAVYHWDRSREHSLQSFTLVAGGTPGAGGGRAPLVRVAEASNRASPVSAFFRGFFNPLNKYDILNERLLPGLAVGTPLARVTEVYGGGPVGEAKVVDSCLGGPRLEVQATAALGAAYAVTTTGVTTPWGDVSTRVAARFLPPGNERYALTLRDCTRAEAVVVLAVVMAMDMKRRKTTANRWR</sequence>
<dbReference type="EMBL" id="CM020618">
    <property type="protein sequence ID" value="KAK1859753.1"/>
    <property type="molecule type" value="Genomic_DNA"/>
</dbReference>